<dbReference type="GO" id="GO:0043934">
    <property type="term" value="P:sporulation"/>
    <property type="evidence" value="ECO:0007669"/>
    <property type="project" value="EnsemblFungi"/>
</dbReference>
<dbReference type="GO" id="GO:0006260">
    <property type="term" value="P:DNA replication"/>
    <property type="evidence" value="ECO:0007669"/>
    <property type="project" value="UniProtKB-KW"/>
</dbReference>
<dbReference type="RefSeq" id="XP_018984480.1">
    <property type="nucleotide sequence ID" value="XM_019131840.1"/>
</dbReference>
<dbReference type="OrthoDB" id="1751331at2759"/>
<dbReference type="GO" id="GO:0003697">
    <property type="term" value="F:single-stranded DNA binding"/>
    <property type="evidence" value="ECO:0007669"/>
    <property type="project" value="EnsemblFungi"/>
</dbReference>
<keyword evidence="5 9" id="KW-0863">Zinc-finger</keyword>
<evidence type="ECO:0000313" key="15">
    <source>
        <dbReference type="EMBL" id="ODQ79152.1"/>
    </source>
</evidence>
<keyword evidence="6 9" id="KW-0862">Zinc</keyword>
<dbReference type="Pfam" id="PF16900">
    <property type="entry name" value="REPA_OB_2"/>
    <property type="match status" value="1"/>
</dbReference>
<dbReference type="GO" id="GO:0016567">
    <property type="term" value="P:protein ubiquitination"/>
    <property type="evidence" value="ECO:0007669"/>
    <property type="project" value="EnsemblFungi"/>
</dbReference>
<dbReference type="GO" id="GO:0030491">
    <property type="term" value="P:heteroduplex formation"/>
    <property type="evidence" value="ECO:0007669"/>
    <property type="project" value="EnsemblFungi"/>
</dbReference>
<protein>
    <recommendedName>
        <fullName evidence="9">Replication protein A subunit</fullName>
    </recommendedName>
</protein>
<evidence type="ECO:0000256" key="7">
    <source>
        <dbReference type="ARBA" id="ARBA00023125"/>
    </source>
</evidence>
<dbReference type="PANTHER" id="PTHR47165:SF4">
    <property type="entry name" value="OS03G0429900 PROTEIN"/>
    <property type="match status" value="1"/>
</dbReference>
<dbReference type="InterPro" id="IPR031657">
    <property type="entry name" value="REPA_OB_2"/>
</dbReference>
<dbReference type="GO" id="GO:0000722">
    <property type="term" value="P:telomere maintenance via recombination"/>
    <property type="evidence" value="ECO:0007669"/>
    <property type="project" value="EnsemblFungi"/>
</dbReference>
<dbReference type="GO" id="GO:0008270">
    <property type="term" value="F:zinc ion binding"/>
    <property type="evidence" value="ECO:0007669"/>
    <property type="project" value="UniProtKB-KW"/>
</dbReference>
<keyword evidence="16" id="KW-1185">Reference proteome</keyword>
<evidence type="ECO:0000256" key="6">
    <source>
        <dbReference type="ARBA" id="ARBA00022833"/>
    </source>
</evidence>
<dbReference type="AlphaFoldDB" id="A0A1E3QQ02"/>
<dbReference type="Proteomes" id="UP000094336">
    <property type="component" value="Unassembled WGS sequence"/>
</dbReference>
<dbReference type="STRING" id="984486.A0A1E3QQ02"/>
<gene>
    <name evidence="15" type="ORF">BABINDRAFT_37888</name>
</gene>
<organism evidence="15 16">
    <name type="scientific">Babjeviella inositovora NRRL Y-12698</name>
    <dbReference type="NCBI Taxonomy" id="984486"/>
    <lineage>
        <taxon>Eukaryota</taxon>
        <taxon>Fungi</taxon>
        <taxon>Dikarya</taxon>
        <taxon>Ascomycota</taxon>
        <taxon>Saccharomycotina</taxon>
        <taxon>Pichiomycetes</taxon>
        <taxon>Serinales incertae sedis</taxon>
        <taxon>Babjeviella</taxon>
    </lineage>
</organism>
<feature type="domain" description="Replication protein A OB" evidence="14">
    <location>
        <begin position="252"/>
        <end position="347"/>
    </location>
</feature>
<dbReference type="InterPro" id="IPR047192">
    <property type="entry name" value="Euk_RPA1_DBD_C"/>
</dbReference>
<evidence type="ECO:0000256" key="1">
    <source>
        <dbReference type="ARBA" id="ARBA00004123"/>
    </source>
</evidence>
<dbReference type="FunFam" id="2.40.50.140:FF:000090">
    <property type="entry name" value="Replication protein A subunit"/>
    <property type="match status" value="1"/>
</dbReference>
<dbReference type="CDD" id="cd04476">
    <property type="entry name" value="RPA1_DBD_C"/>
    <property type="match status" value="1"/>
</dbReference>
<dbReference type="GO" id="GO:0043565">
    <property type="term" value="F:sequence-specific DNA binding"/>
    <property type="evidence" value="ECO:0007669"/>
    <property type="project" value="EnsemblFungi"/>
</dbReference>
<keyword evidence="4 9" id="KW-0479">Metal-binding</keyword>
<dbReference type="InterPro" id="IPR004591">
    <property type="entry name" value="Rfa1"/>
</dbReference>
<dbReference type="GO" id="GO:0000781">
    <property type="term" value="C:chromosome, telomeric region"/>
    <property type="evidence" value="ECO:0007669"/>
    <property type="project" value="EnsemblFungi"/>
</dbReference>
<keyword evidence="3 9" id="KW-0235">DNA replication</keyword>
<comment type="subunit">
    <text evidence="9">Component of the heterotrimeric canonical replication protein A complex (RPA).</text>
</comment>
<name>A0A1E3QQ02_9ASCO</name>
<comment type="similarity">
    <text evidence="2 9">Belongs to the replication factor A protein 1 family.</text>
</comment>
<dbReference type="FunFam" id="2.40.50.140:FF:000064">
    <property type="entry name" value="Replication protein A subunit"/>
    <property type="match status" value="1"/>
</dbReference>
<reference evidence="16" key="1">
    <citation type="submission" date="2016-05" db="EMBL/GenBank/DDBJ databases">
        <title>Comparative genomics of biotechnologically important yeasts.</title>
        <authorList>
            <consortium name="DOE Joint Genome Institute"/>
            <person name="Riley R."/>
            <person name="Haridas S."/>
            <person name="Wolfe K.H."/>
            <person name="Lopes M.R."/>
            <person name="Hittinger C.T."/>
            <person name="Goker M."/>
            <person name="Salamov A."/>
            <person name="Wisecaver J."/>
            <person name="Long T.M."/>
            <person name="Aerts A.L."/>
            <person name="Barry K."/>
            <person name="Choi C."/>
            <person name="Clum A."/>
            <person name="Coughlan A.Y."/>
            <person name="Deshpande S."/>
            <person name="Douglass A.P."/>
            <person name="Hanson S.J."/>
            <person name="Klenk H.-P."/>
            <person name="Labutti K."/>
            <person name="Lapidus A."/>
            <person name="Lindquist E."/>
            <person name="Lipzen A."/>
            <person name="Meier-Kolthoff J.P."/>
            <person name="Ohm R.A."/>
            <person name="Otillar R.P."/>
            <person name="Pangilinan J."/>
            <person name="Peng Y."/>
            <person name="Rokas A."/>
            <person name="Rosa C.A."/>
            <person name="Scheuner C."/>
            <person name="Sibirny A.A."/>
            <person name="Slot J.C."/>
            <person name="Stielow J.B."/>
            <person name="Sun H."/>
            <person name="Kurtzman C.P."/>
            <person name="Blackwell M."/>
            <person name="Grigoriev I.V."/>
            <person name="Jeffries T.W."/>
        </authorList>
    </citation>
    <scope>NUCLEOTIDE SEQUENCE [LARGE SCALE GENOMIC DNA]</scope>
    <source>
        <strain evidence="16">NRRL Y-12698</strain>
    </source>
</reference>
<evidence type="ECO:0000259" key="14">
    <source>
        <dbReference type="Pfam" id="PF16900"/>
    </source>
</evidence>
<dbReference type="InterPro" id="IPR004365">
    <property type="entry name" value="NA-bd_OB_tRNA"/>
</dbReference>
<accession>A0A1E3QQ02</accession>
<feature type="domain" description="OB" evidence="11">
    <location>
        <begin position="144"/>
        <end position="211"/>
    </location>
</feature>
<evidence type="ECO:0000256" key="4">
    <source>
        <dbReference type="ARBA" id="ARBA00022723"/>
    </source>
</evidence>
<dbReference type="CDD" id="cd04475">
    <property type="entry name" value="RPA1_DBD_B"/>
    <property type="match status" value="1"/>
</dbReference>
<evidence type="ECO:0000256" key="9">
    <source>
        <dbReference type="RuleBase" id="RU364130"/>
    </source>
</evidence>
<comment type="function">
    <text evidence="9">As part of the replication protein A (RPA/RP-A), a single-stranded DNA-binding heterotrimeric complex, may play an essential role in DNA replication, recombination and repair. Binds and stabilizes single-stranded DNA intermediates, preventing complementary DNA reannealing and recruiting different proteins involved in DNA metabolism.</text>
</comment>
<evidence type="ECO:0000256" key="10">
    <source>
        <dbReference type="SAM" id="MobiDB-lite"/>
    </source>
</evidence>
<dbReference type="PANTHER" id="PTHR47165">
    <property type="entry name" value="OS03G0429900 PROTEIN"/>
    <property type="match status" value="1"/>
</dbReference>
<dbReference type="EMBL" id="KV454433">
    <property type="protein sequence ID" value="ODQ79152.1"/>
    <property type="molecule type" value="Genomic_DNA"/>
</dbReference>
<evidence type="ECO:0000256" key="8">
    <source>
        <dbReference type="ARBA" id="ARBA00023242"/>
    </source>
</evidence>
<evidence type="ECO:0000259" key="12">
    <source>
        <dbReference type="Pfam" id="PF04057"/>
    </source>
</evidence>
<evidence type="ECO:0000313" key="16">
    <source>
        <dbReference type="Proteomes" id="UP000094336"/>
    </source>
</evidence>
<dbReference type="GO" id="GO:0007131">
    <property type="term" value="P:reciprocal meiotic recombination"/>
    <property type="evidence" value="ECO:0007669"/>
    <property type="project" value="EnsemblFungi"/>
</dbReference>
<dbReference type="GO" id="GO:0006265">
    <property type="term" value="P:DNA topological change"/>
    <property type="evidence" value="ECO:0007669"/>
    <property type="project" value="EnsemblFungi"/>
</dbReference>
<dbReference type="Pfam" id="PF08646">
    <property type="entry name" value="Rep_fac-A_C"/>
    <property type="match status" value="1"/>
</dbReference>
<dbReference type="GO" id="GO:0006289">
    <property type="term" value="P:nucleotide-excision repair"/>
    <property type="evidence" value="ECO:0007669"/>
    <property type="project" value="EnsemblFungi"/>
</dbReference>
<feature type="domain" description="Replication factor A C-terminal" evidence="13">
    <location>
        <begin position="405"/>
        <end position="552"/>
    </location>
</feature>
<dbReference type="InterPro" id="IPR013955">
    <property type="entry name" value="Rep_factor-A_C"/>
</dbReference>
<evidence type="ECO:0000259" key="13">
    <source>
        <dbReference type="Pfam" id="PF08646"/>
    </source>
</evidence>
<dbReference type="GO" id="GO:0003690">
    <property type="term" value="F:double-stranded DNA binding"/>
    <property type="evidence" value="ECO:0007669"/>
    <property type="project" value="EnsemblFungi"/>
</dbReference>
<proteinExistence type="inferred from homology"/>
<dbReference type="FunFam" id="2.40.50.140:FF:000041">
    <property type="entry name" value="Replication protein A subunit"/>
    <property type="match status" value="1"/>
</dbReference>
<feature type="region of interest" description="Disordered" evidence="10">
    <location>
        <begin position="95"/>
        <end position="120"/>
    </location>
</feature>
<keyword evidence="7 9" id="KW-0238">DNA-binding</keyword>
<evidence type="ECO:0000259" key="11">
    <source>
        <dbReference type="Pfam" id="PF01336"/>
    </source>
</evidence>
<dbReference type="InterPro" id="IPR007199">
    <property type="entry name" value="Rep_factor-A_N"/>
</dbReference>
<dbReference type="GO" id="GO:0007004">
    <property type="term" value="P:telomere maintenance via telomerase"/>
    <property type="evidence" value="ECO:0007669"/>
    <property type="project" value="EnsemblFungi"/>
</dbReference>
<dbReference type="InterPro" id="IPR012340">
    <property type="entry name" value="NA-bd_OB-fold"/>
</dbReference>
<dbReference type="SUPFAM" id="SSF50249">
    <property type="entry name" value="Nucleic acid-binding proteins"/>
    <property type="match status" value="4"/>
</dbReference>
<evidence type="ECO:0000256" key="5">
    <source>
        <dbReference type="ARBA" id="ARBA00022771"/>
    </source>
</evidence>
<dbReference type="GeneID" id="30149693"/>
<dbReference type="GO" id="GO:0005829">
    <property type="term" value="C:cytosol"/>
    <property type="evidence" value="ECO:0007669"/>
    <property type="project" value="EnsemblFungi"/>
</dbReference>
<evidence type="ECO:0000256" key="3">
    <source>
        <dbReference type="ARBA" id="ARBA00022705"/>
    </source>
</evidence>
<dbReference type="Pfam" id="PF04057">
    <property type="entry name" value="Rep-A_N"/>
    <property type="match status" value="1"/>
</dbReference>
<dbReference type="NCBIfam" id="TIGR00617">
    <property type="entry name" value="rpa1"/>
    <property type="match status" value="1"/>
</dbReference>
<dbReference type="Gene3D" id="2.40.50.140">
    <property type="entry name" value="Nucleic acid-binding proteins"/>
    <property type="match status" value="4"/>
</dbReference>
<dbReference type="GO" id="GO:0005662">
    <property type="term" value="C:DNA replication factor A complex"/>
    <property type="evidence" value="ECO:0007669"/>
    <property type="project" value="EnsemblFungi"/>
</dbReference>
<sequence>METTNSGGRRLRLVIWDGEHSCHTIVRPECVPLCDAGNLQRSSIVAITKYNIERMQKNKHVLVIEELRVEHHSAPRFSDKVVSVDEYFAGNPGDEALPQAGVPAASTPPAAPLVSHQPAVQHQSSTPRSNIFAIEQLSPYQNSWTIKARVSYKGDIRTWTNARGEGKLFNVNLLDESNEIRATAFNDVADKFYDLLQEGKVYYFSKARIQQAKPQFSNLSHPYELSFDRDTEVEECFESDNIPKLLFNFTTLNKIAECETNSVIDVLGVLKEVHDPFQITAKASGRPFDRRDVVIVDDSNFAITVGLWNKTALDFNLPVGSVVAFKGAKISDFGGKSLSLTQSATIVPSPDSPEAYKLKGWFDTQGQSQSFTSLKTEVGHSSPNDRITLGQAQAENLGMNEKPDYFSSKATVSFLRTENFCYPACSSEGCNRKVVEQNSGTWRCEKCDMDHAAPSYRYVLSASLLDSSGQIWVSMFDEHAQQMLGVTAGELMQMKENNDENGEFTKVISNVQMKEYNFRFKAKQDAYNGNVRVRYQVMRLAEIDFTAESKALVGKLDALMV</sequence>
<feature type="domain" description="Replication factor-A protein 1 N-terminal" evidence="12">
    <location>
        <begin position="5"/>
        <end position="69"/>
    </location>
</feature>
<dbReference type="Pfam" id="PF01336">
    <property type="entry name" value="tRNA_anti-codon"/>
    <property type="match status" value="1"/>
</dbReference>
<dbReference type="GO" id="GO:0000794">
    <property type="term" value="C:condensed nuclear chromosome"/>
    <property type="evidence" value="ECO:0007669"/>
    <property type="project" value="EnsemblFungi"/>
</dbReference>
<dbReference type="CDD" id="cd04474">
    <property type="entry name" value="RPA1_DBD_A"/>
    <property type="match status" value="1"/>
</dbReference>
<comment type="subcellular location">
    <subcellularLocation>
        <location evidence="1 9">Nucleus</location>
    </subcellularLocation>
</comment>
<dbReference type="GO" id="GO:0000724">
    <property type="term" value="P:double-strand break repair via homologous recombination"/>
    <property type="evidence" value="ECO:0007669"/>
    <property type="project" value="EnsemblFungi"/>
</dbReference>
<keyword evidence="8 9" id="KW-0539">Nucleus</keyword>
<evidence type="ECO:0000256" key="2">
    <source>
        <dbReference type="ARBA" id="ARBA00005690"/>
    </source>
</evidence>
<dbReference type="GO" id="GO:0045184">
    <property type="term" value="P:establishment of protein localization"/>
    <property type="evidence" value="ECO:0007669"/>
    <property type="project" value="EnsemblFungi"/>
</dbReference>